<dbReference type="EMBL" id="KF594185">
    <property type="protein sequence ID" value="AIE38429.1"/>
    <property type="molecule type" value="Genomic_DNA"/>
</dbReference>
<evidence type="ECO:0000313" key="2">
    <source>
        <dbReference type="EMBL" id="AIE38386.1"/>
    </source>
</evidence>
<evidence type="ECO:0000256" key="1">
    <source>
        <dbReference type="SAM" id="MobiDB-lite"/>
    </source>
</evidence>
<evidence type="ECO:0000313" key="3">
    <source>
        <dbReference type="EMBL" id="AIE38429.1"/>
    </source>
</evidence>
<sequence>MLTDRTRIISSTSSVSGPSHHLYTQRTRKERSMNWNVHSRLEGLHAFLSASKHSWVNYDDEKLGEAFRTAQAAAMGTRLHALAAEHIRLKMRMPRNKATFNAYVNDAIGYGLDPEVVLYHSENAFGTADAIGFDEKKHLLRIHDLKTGVTRVNMVQLHIYAALFCLEYEKLPGEINVETRIYQNDDILVDTPQPDDIAHIMDKIVWFDKLIEEIKTEEN</sequence>
<evidence type="ECO:0000313" key="11">
    <source>
        <dbReference type="EMBL" id="AIE38773.1"/>
    </source>
</evidence>
<dbReference type="EMBL" id="KF594189">
    <property type="protein sequence ID" value="AIE38601.1"/>
    <property type="molecule type" value="Genomic_DNA"/>
</dbReference>
<dbReference type="EMBL" id="KF594184">
    <property type="protein sequence ID" value="AIE38386.1"/>
    <property type="molecule type" value="Genomic_DNA"/>
</dbReference>
<dbReference type="EMBL" id="KF594191">
    <property type="protein sequence ID" value="AIE38687.1"/>
    <property type="molecule type" value="Genomic_DNA"/>
</dbReference>
<evidence type="ECO:0000313" key="6">
    <source>
        <dbReference type="EMBL" id="AIE38558.1"/>
    </source>
</evidence>
<proteinExistence type="predicted"/>
<evidence type="ECO:0000313" key="7">
    <source>
        <dbReference type="EMBL" id="AIE38601.1"/>
    </source>
</evidence>
<evidence type="ECO:0000313" key="12">
    <source>
        <dbReference type="EMBL" id="AIE38816.1"/>
    </source>
</evidence>
<dbReference type="EMBL" id="KF594187">
    <property type="protein sequence ID" value="AIE38515.1"/>
    <property type="molecule type" value="Genomic_DNA"/>
</dbReference>
<dbReference type="EMBL" id="KF594190">
    <property type="protein sequence ID" value="AIE38644.1"/>
    <property type="molecule type" value="Genomic_DNA"/>
</dbReference>
<name>A0A075EI90_9CAUD</name>
<evidence type="ECO:0000313" key="8">
    <source>
        <dbReference type="EMBL" id="AIE38644.1"/>
    </source>
</evidence>
<evidence type="ECO:0000313" key="9">
    <source>
        <dbReference type="EMBL" id="AIE38687.1"/>
    </source>
</evidence>
<dbReference type="EMBL" id="KF594186">
    <property type="protein sequence ID" value="AIE38472.1"/>
    <property type="molecule type" value="Genomic_DNA"/>
</dbReference>
<organism evidence="7">
    <name type="scientific">Siphovirus contig89</name>
    <dbReference type="NCBI Taxonomy" id="1518022"/>
    <lineage>
        <taxon>Viruses</taxon>
        <taxon>Duplodnaviria</taxon>
        <taxon>Heunggongvirae</taxon>
        <taxon>Uroviricota</taxon>
        <taxon>Caudoviricetes</taxon>
    </lineage>
</organism>
<dbReference type="EMBL" id="KF594192">
    <property type="protein sequence ID" value="AIE38730.1"/>
    <property type="molecule type" value="Genomic_DNA"/>
</dbReference>
<dbReference type="EMBL" id="KF594193">
    <property type="protein sequence ID" value="AIE38773.1"/>
    <property type="molecule type" value="Genomic_DNA"/>
</dbReference>
<evidence type="ECO:0000313" key="10">
    <source>
        <dbReference type="EMBL" id="AIE38730.1"/>
    </source>
</evidence>
<evidence type="ECO:0000313" key="4">
    <source>
        <dbReference type="EMBL" id="AIE38472.1"/>
    </source>
</evidence>
<protein>
    <submittedName>
        <fullName evidence="7">Gp105</fullName>
    </submittedName>
</protein>
<dbReference type="EMBL" id="KF594194">
    <property type="protein sequence ID" value="AIE38816.1"/>
    <property type="molecule type" value="Genomic_DNA"/>
</dbReference>
<accession>A0A075EI90</accession>
<reference evidence="7" key="1">
    <citation type="journal article" date="2014" name="ISME J.">
        <title>Human oral viruses are personal, persistent and gender-consistent.</title>
        <authorList>
            <person name="Abeles S.R."/>
            <person name="Robles-Sikisaka R."/>
            <person name="Ly M."/>
            <person name="Lum A.G."/>
            <person name="Salzman J."/>
            <person name="Boehm T.K."/>
            <person name="Pride D.T."/>
        </authorList>
    </citation>
    <scope>NUCLEOTIDE SEQUENCE</scope>
    <source>
        <strain evidence="9">Day14AM</strain>
        <strain evidence="2">Day1AM</strain>
        <strain evidence="3">Day1Noon</strain>
        <strain evidence="4">Day1PM</strain>
        <strain evidence="5">Day2AM</strain>
        <strain evidence="10">Day30AM</strain>
        <strain evidence="11">Day30Noon</strain>
        <strain evidence="6">Day4AM</strain>
        <strain evidence="12">Day60AM</strain>
        <strain evidence="7">Day7AM</strain>
        <strain evidence="8">Day7Noon</strain>
    </source>
</reference>
<feature type="region of interest" description="Disordered" evidence="1">
    <location>
        <begin position="1"/>
        <end position="28"/>
    </location>
</feature>
<dbReference type="EMBL" id="KF594188">
    <property type="protein sequence ID" value="AIE38558.1"/>
    <property type="molecule type" value="Genomic_DNA"/>
</dbReference>
<evidence type="ECO:0000313" key="5">
    <source>
        <dbReference type="EMBL" id="AIE38515.1"/>
    </source>
</evidence>